<evidence type="ECO:0000313" key="5">
    <source>
        <dbReference type="Proteomes" id="UP001138997"/>
    </source>
</evidence>
<keyword evidence="2" id="KW-0472">Membrane</keyword>
<evidence type="ECO:0000256" key="2">
    <source>
        <dbReference type="SAM" id="Phobius"/>
    </source>
</evidence>
<feature type="compositionally biased region" description="Low complexity" evidence="1">
    <location>
        <begin position="45"/>
        <end position="63"/>
    </location>
</feature>
<feature type="compositionally biased region" description="Basic and acidic residues" evidence="1">
    <location>
        <begin position="760"/>
        <end position="772"/>
    </location>
</feature>
<protein>
    <submittedName>
        <fullName evidence="4">DUF6049 family protein</fullName>
    </submittedName>
</protein>
<feature type="chain" id="PRO_5040960742" evidence="3">
    <location>
        <begin position="35"/>
        <end position="883"/>
    </location>
</feature>
<keyword evidence="2" id="KW-1133">Transmembrane helix</keyword>
<keyword evidence="3" id="KW-0732">Signal</keyword>
<dbReference type="Proteomes" id="UP001138997">
    <property type="component" value="Unassembled WGS sequence"/>
</dbReference>
<keyword evidence="2" id="KW-0812">Transmembrane</keyword>
<dbReference type="InterPro" id="IPR046112">
    <property type="entry name" value="DUF6049"/>
</dbReference>
<feature type="region of interest" description="Disordered" evidence="1">
    <location>
        <begin position="760"/>
        <end position="883"/>
    </location>
</feature>
<feature type="signal peptide" evidence="3">
    <location>
        <begin position="1"/>
        <end position="34"/>
    </location>
</feature>
<evidence type="ECO:0000313" key="4">
    <source>
        <dbReference type="EMBL" id="MCD5309940.1"/>
    </source>
</evidence>
<feature type="compositionally biased region" description="Polar residues" evidence="1">
    <location>
        <begin position="822"/>
        <end position="834"/>
    </location>
</feature>
<dbReference type="Pfam" id="PF19516">
    <property type="entry name" value="DUF6049"/>
    <property type="match status" value="1"/>
</dbReference>
<sequence length="883" mass="93186">MKNLTRLRQGFGAGVIGLSVLLGLLGPAASPAQAAELRPGREASELAPEAEAETAKSTGTTAKAAARGKRLKITLTQVTPTSLTYQDDLVVTGTVHNPGANAVKNLEVGLRLGYSALAGRDAVADWVGNGDIALTSDQKTEEVLDVPAKGTAQFRLTVAKGNIGMSSFGPRPFSLVATTKQGRQLDALRSTVVWAPQGSESKVGLSMLAALTSTSPSTTAGLATEEAAAELLPNSRLSRILAATEDKSIGWAVDPALLSSAMALRDNGITEVVDESETPTEEETETPSQSPPPPDAPEGETGELDDLGISNESASTAGETWLNRISGGRDQRTVIGLPYADTDLNSLLKGGDSAALLRQSDKLGEAIEKEALGKTLFSRIVWPADGVVSNQAIDGLVETRHSSVILSAAQQQPAEELSYTPSGRSTLRSKQHDKEITGLLYDPQLSSLFEGSGQPGGAQSTQTMLATLAAISAEATPGQETRQLLAVAPRDWDPNPNEVRRLIAALEEVSWVELSSLKKLGASTAVDRKAHAYGKKAAGAELPKGNLSTALALDRDLKSIAPGLISNQDEVQRLEQRITSLLSFAWRSDQQAQAEARSSVMEDVGAVSGGVQLLIGDDKVFTARSAPIQVTVVNNTDYEFRGWVSFRARSGQLKVDAQPEPVTIAARHRQSFRVEARAIATGDVLVDATLIAGEGAEAMKVGSAQTFEVKVRPNWESWGMIGMAVLLSLLLLVGLLRSFRRNRKRPKVPLNTIPDVDDEVTRASRKAAREAAKAAAEQAARKEGEPGPETSPMSRISDIPDLPDRSGQLGVTDDASAKPSIGATNGSRPGSTVGNDEPRAPGTGSASGKPERPRGMHEQSNSVPTMAAKGAERRSPTMPKENR</sequence>
<comment type="caution">
    <text evidence="4">The sequence shown here is derived from an EMBL/GenBank/DDBJ whole genome shotgun (WGS) entry which is preliminary data.</text>
</comment>
<dbReference type="AlphaFoldDB" id="A0A9X1SSS7"/>
<feature type="compositionally biased region" description="Acidic residues" evidence="1">
    <location>
        <begin position="297"/>
        <end position="306"/>
    </location>
</feature>
<feature type="compositionally biased region" description="Basic and acidic residues" evidence="1">
    <location>
        <begin position="870"/>
        <end position="883"/>
    </location>
</feature>
<dbReference type="EMBL" id="JAJOMB010000001">
    <property type="protein sequence ID" value="MCD5309940.1"/>
    <property type="molecule type" value="Genomic_DNA"/>
</dbReference>
<gene>
    <name evidence="4" type="ORF">LR394_03475</name>
</gene>
<feature type="compositionally biased region" description="Acidic residues" evidence="1">
    <location>
        <begin position="272"/>
        <end position="285"/>
    </location>
</feature>
<accession>A0A9X1SSS7</accession>
<proteinExistence type="predicted"/>
<evidence type="ECO:0000256" key="3">
    <source>
        <dbReference type="SAM" id="SignalP"/>
    </source>
</evidence>
<organism evidence="4 5">
    <name type="scientific">Kineosporia babensis</name>
    <dbReference type="NCBI Taxonomy" id="499548"/>
    <lineage>
        <taxon>Bacteria</taxon>
        <taxon>Bacillati</taxon>
        <taxon>Actinomycetota</taxon>
        <taxon>Actinomycetes</taxon>
        <taxon>Kineosporiales</taxon>
        <taxon>Kineosporiaceae</taxon>
        <taxon>Kineosporia</taxon>
    </lineage>
</organism>
<evidence type="ECO:0000256" key="1">
    <source>
        <dbReference type="SAM" id="MobiDB-lite"/>
    </source>
</evidence>
<keyword evidence="5" id="KW-1185">Reference proteome</keyword>
<feature type="transmembrane region" description="Helical" evidence="2">
    <location>
        <begin position="718"/>
        <end position="736"/>
    </location>
</feature>
<feature type="region of interest" description="Disordered" evidence="1">
    <location>
        <begin position="42"/>
        <end position="63"/>
    </location>
</feature>
<name>A0A9X1SSS7_9ACTN</name>
<feature type="region of interest" description="Disordered" evidence="1">
    <location>
        <begin position="271"/>
        <end position="310"/>
    </location>
</feature>
<dbReference type="RefSeq" id="WP_231438853.1">
    <property type="nucleotide sequence ID" value="NZ_JAJOMB010000001.1"/>
</dbReference>
<reference evidence="4" key="1">
    <citation type="submission" date="2021-11" db="EMBL/GenBank/DDBJ databases">
        <title>Streptomyces corallinus and Kineosporia corallina sp. nov., two new coral-derived marine actinobacteria.</title>
        <authorList>
            <person name="Buangrab K."/>
            <person name="Sutthacheep M."/>
            <person name="Yeemin T."/>
            <person name="Harunari E."/>
            <person name="Igarashi Y."/>
            <person name="Sripreechasak P."/>
            <person name="Kanchanasin P."/>
            <person name="Tanasupawat S."/>
            <person name="Phongsopitanun W."/>
        </authorList>
    </citation>
    <scope>NUCLEOTIDE SEQUENCE</scope>
    <source>
        <strain evidence="4">JCM 31032</strain>
    </source>
</reference>